<accession>A0ABV2SHX5</accession>
<dbReference type="Gene3D" id="3.40.190.10">
    <property type="entry name" value="Periplasmic binding protein-like II"/>
    <property type="match status" value="2"/>
</dbReference>
<evidence type="ECO:0000256" key="3">
    <source>
        <dbReference type="ARBA" id="ARBA00022729"/>
    </source>
</evidence>
<dbReference type="PROSITE" id="PS01039">
    <property type="entry name" value="SBP_BACTERIAL_3"/>
    <property type="match status" value="1"/>
</dbReference>
<dbReference type="EMBL" id="JBEWTB010000002">
    <property type="protein sequence ID" value="MET4757350.1"/>
    <property type="molecule type" value="Genomic_DNA"/>
</dbReference>
<dbReference type="PANTHER" id="PTHR35936">
    <property type="entry name" value="MEMBRANE-BOUND LYTIC MUREIN TRANSGLYCOSYLASE F"/>
    <property type="match status" value="1"/>
</dbReference>
<evidence type="ECO:0000256" key="4">
    <source>
        <dbReference type="RuleBase" id="RU003744"/>
    </source>
</evidence>
<feature type="domain" description="Solute-binding protein family 3/N-terminal" evidence="6">
    <location>
        <begin position="42"/>
        <end position="264"/>
    </location>
</feature>
<feature type="chain" id="PRO_5046318340" evidence="5">
    <location>
        <begin position="26"/>
        <end position="264"/>
    </location>
</feature>
<keyword evidence="7" id="KW-0456">Lyase</keyword>
<dbReference type="Pfam" id="PF00497">
    <property type="entry name" value="SBP_bac_3"/>
    <property type="match status" value="1"/>
</dbReference>
<feature type="signal peptide" evidence="5">
    <location>
        <begin position="1"/>
        <end position="25"/>
    </location>
</feature>
<comment type="caution">
    <text evidence="7">The sequence shown here is derived from an EMBL/GenBank/DDBJ whole genome shotgun (WGS) entry which is preliminary data.</text>
</comment>
<dbReference type="RefSeq" id="WP_354007509.1">
    <property type="nucleotide sequence ID" value="NZ_JBEWTA010000001.1"/>
</dbReference>
<evidence type="ECO:0000313" key="7">
    <source>
        <dbReference type="EMBL" id="MET4757350.1"/>
    </source>
</evidence>
<organism evidence="7 8">
    <name type="scientific">Endozoicomonas lisbonensis</name>
    <dbReference type="NCBI Taxonomy" id="3120522"/>
    <lineage>
        <taxon>Bacteria</taxon>
        <taxon>Pseudomonadati</taxon>
        <taxon>Pseudomonadota</taxon>
        <taxon>Gammaproteobacteria</taxon>
        <taxon>Oceanospirillales</taxon>
        <taxon>Endozoicomonadaceae</taxon>
        <taxon>Endozoicomonas</taxon>
    </lineage>
</organism>
<dbReference type="Proteomes" id="UP001549366">
    <property type="component" value="Unassembled WGS sequence"/>
</dbReference>
<protein>
    <submittedName>
        <fullName evidence="7">Cyclohexadienyl dehydratase</fullName>
        <ecNumber evidence="7">4.2.1.51</ecNumber>
        <ecNumber evidence="7">4.2.1.91</ecNumber>
    </submittedName>
</protein>
<evidence type="ECO:0000256" key="5">
    <source>
        <dbReference type="SAM" id="SignalP"/>
    </source>
</evidence>
<gene>
    <name evidence="7" type="ORF">V5J35_002542</name>
</gene>
<dbReference type="GO" id="GO:0004664">
    <property type="term" value="F:prephenate dehydratase activity"/>
    <property type="evidence" value="ECO:0007669"/>
    <property type="project" value="UniProtKB-EC"/>
</dbReference>
<evidence type="ECO:0000256" key="2">
    <source>
        <dbReference type="ARBA" id="ARBA00010333"/>
    </source>
</evidence>
<dbReference type="SMART" id="SM00062">
    <property type="entry name" value="PBPb"/>
    <property type="match status" value="1"/>
</dbReference>
<keyword evidence="3 5" id="KW-0732">Signal</keyword>
<sequence>MFKGRKTSRLAVLSAFLLSATVMWANSVYASSRLHTILKRGELRVGTTGDWDPMTVRNPATNKHQGFDIDLARELAKDMDVKLKLVPADWKTLVNGLAANKYDMTTSASKNMKRARVAGFSDSYFSVGTVPITQKKHLDKYQRWSDINRTGVRVAVTLGTVFEQEAREYFPNADIRTVESPARDFQELLSGRSEIAVTSNLEARKLVAKYSHLAVVPVNKPRKAKPLSIMLPQNDQVWINYINHWIEMKQAQGFFDQLEAKWMR</sequence>
<evidence type="ECO:0000256" key="1">
    <source>
        <dbReference type="ARBA" id="ARBA00004196"/>
    </source>
</evidence>
<name>A0ABV2SHX5_9GAMM</name>
<comment type="subcellular location">
    <subcellularLocation>
        <location evidence="1">Cell envelope</location>
    </subcellularLocation>
</comment>
<dbReference type="GO" id="GO:0047769">
    <property type="term" value="F:arogenate dehydratase activity"/>
    <property type="evidence" value="ECO:0007669"/>
    <property type="project" value="UniProtKB-EC"/>
</dbReference>
<reference evidence="7 8" key="1">
    <citation type="submission" date="2024-06" db="EMBL/GenBank/DDBJ databases">
        <title>Genomic Encyclopedia of Type Strains, Phase V (KMG-V): Genome sequencing to study the core and pangenomes of soil and plant-associated prokaryotes.</title>
        <authorList>
            <person name="Whitman W."/>
        </authorList>
    </citation>
    <scope>NUCLEOTIDE SEQUENCE [LARGE SCALE GENOMIC DNA]</scope>
    <source>
        <strain evidence="7 8">NE40</strain>
    </source>
</reference>
<evidence type="ECO:0000259" key="6">
    <source>
        <dbReference type="SMART" id="SM00062"/>
    </source>
</evidence>
<dbReference type="PANTHER" id="PTHR35936:SF19">
    <property type="entry name" value="AMINO-ACID-BINDING PROTEIN YXEM-RELATED"/>
    <property type="match status" value="1"/>
</dbReference>
<proteinExistence type="inferred from homology"/>
<dbReference type="InterPro" id="IPR018313">
    <property type="entry name" value="SBP_3_CS"/>
</dbReference>
<dbReference type="SUPFAM" id="SSF53850">
    <property type="entry name" value="Periplasmic binding protein-like II"/>
    <property type="match status" value="1"/>
</dbReference>
<keyword evidence="8" id="KW-1185">Reference proteome</keyword>
<dbReference type="InterPro" id="IPR001638">
    <property type="entry name" value="Solute-binding_3/MltF_N"/>
</dbReference>
<dbReference type="EC" id="4.2.1.91" evidence="7"/>
<comment type="similarity">
    <text evidence="2 4">Belongs to the bacterial solute-binding protein 3 family.</text>
</comment>
<evidence type="ECO:0000313" key="8">
    <source>
        <dbReference type="Proteomes" id="UP001549366"/>
    </source>
</evidence>
<dbReference type="EC" id="4.2.1.51" evidence="7"/>